<gene>
    <name evidence="3" type="ORF">DSM107014_13990</name>
</gene>
<protein>
    <submittedName>
        <fullName evidence="3">Glycoside hydrolase family 10 protein</fullName>
    </submittedName>
</protein>
<dbReference type="SUPFAM" id="SSF51445">
    <property type="entry name" value="(Trans)glycosidases"/>
    <property type="match status" value="1"/>
</dbReference>
<dbReference type="AlphaFoldDB" id="A0A941JTM8"/>
<proteinExistence type="predicted"/>
<evidence type="ECO:0000313" key="3">
    <source>
        <dbReference type="EMBL" id="MBR8828987.1"/>
    </source>
</evidence>
<dbReference type="EMBL" id="JADQBC010000099">
    <property type="protein sequence ID" value="MBR8828987.1"/>
    <property type="molecule type" value="Genomic_DNA"/>
</dbReference>
<accession>A0A941JTM8</accession>
<keyword evidence="3" id="KW-0378">Hydrolase</keyword>
<dbReference type="GO" id="GO:0016787">
    <property type="term" value="F:hydrolase activity"/>
    <property type="evidence" value="ECO:0007669"/>
    <property type="project" value="UniProtKB-KW"/>
</dbReference>
<dbReference type="Proteomes" id="UP000767446">
    <property type="component" value="Unassembled WGS sequence"/>
</dbReference>
<dbReference type="PANTHER" id="PTHR43405:SF1">
    <property type="entry name" value="GLYCOSYL HYDROLASE DIGH"/>
    <property type="match status" value="1"/>
</dbReference>
<reference evidence="3" key="1">
    <citation type="submission" date="2021-02" db="EMBL/GenBank/DDBJ databases">
        <title>Metagenome analyses of Stigonema ocellatum DSM 106950, Chlorogloea purpurea SAG 13.99 and Gomphosphaeria aponina DSM 107014.</title>
        <authorList>
            <person name="Marter P."/>
            <person name="Huang S."/>
        </authorList>
    </citation>
    <scope>NUCLEOTIDE SEQUENCE</scope>
    <source>
        <strain evidence="3">JP213</strain>
    </source>
</reference>
<name>A0A941JTM8_9CHRO</name>
<dbReference type="InterPro" id="IPR052177">
    <property type="entry name" value="Divisome_Glycosyl_Hydrolase"/>
</dbReference>
<sequence length="397" mass="45796">MKGFFPFPPLFRLQVWLLFLLTLAFFTPVIISSEESPTEIRGVWLTNIDSDVLFSWENTTNAIETLAQLHFNTVYPTVWNWGYTLYPSQVAEAVTGVSQDPAPALQGRDVLQEIISHTQENGLAVIPWFEFGFMAPADSELAISHPQWLTHRQDSSRIWLEGNVHQRVWLNPLHPEVQQFITDLVVEIVSNYHIDGIQFDDHFGYPTDFGYDYFTLQLYQAEHDGKLPPDDFQNPAWIRWRADKITEYMSDLFQAIKKANPNVLVSLSPNPQDFSFNSYLLDWETWERKGLIEELIIQVYRTEMADFIGELEQPEVMAAKEHIPVGIGILSGLKGRPVPLDRIKNQLEAVRDRSLAGVSFFFYESLWHLGEETPEQRKSTFQSLFSPPLPRPSLLHN</sequence>
<evidence type="ECO:0000259" key="2">
    <source>
        <dbReference type="Pfam" id="PF02638"/>
    </source>
</evidence>
<dbReference type="Gene3D" id="3.20.20.80">
    <property type="entry name" value="Glycosidases"/>
    <property type="match status" value="1"/>
</dbReference>
<dbReference type="InterPro" id="IPR003790">
    <property type="entry name" value="GHL10"/>
</dbReference>
<keyword evidence="1" id="KW-0732">Signal</keyword>
<evidence type="ECO:0000313" key="4">
    <source>
        <dbReference type="Proteomes" id="UP000767446"/>
    </source>
</evidence>
<evidence type="ECO:0000256" key="1">
    <source>
        <dbReference type="ARBA" id="ARBA00022729"/>
    </source>
</evidence>
<dbReference type="PANTHER" id="PTHR43405">
    <property type="entry name" value="GLYCOSYL HYDROLASE DIGH"/>
    <property type="match status" value="1"/>
</dbReference>
<feature type="domain" description="Glycosyl hydrolase-like 10" evidence="2">
    <location>
        <begin position="39"/>
        <end position="345"/>
    </location>
</feature>
<dbReference type="InterPro" id="IPR017853">
    <property type="entry name" value="GH"/>
</dbReference>
<comment type="caution">
    <text evidence="3">The sequence shown here is derived from an EMBL/GenBank/DDBJ whole genome shotgun (WGS) entry which is preliminary data.</text>
</comment>
<organism evidence="3 4">
    <name type="scientific">Gomphosphaeria aponina SAG 52.96 = DSM 107014</name>
    <dbReference type="NCBI Taxonomy" id="1521640"/>
    <lineage>
        <taxon>Bacteria</taxon>
        <taxon>Bacillati</taxon>
        <taxon>Cyanobacteriota</taxon>
        <taxon>Cyanophyceae</taxon>
        <taxon>Oscillatoriophycideae</taxon>
        <taxon>Chroococcales</taxon>
        <taxon>Gomphosphaeriaceae</taxon>
        <taxon>Gomphosphaeria</taxon>
    </lineage>
</organism>
<dbReference type="Pfam" id="PF02638">
    <property type="entry name" value="GHL10"/>
    <property type="match status" value="1"/>
</dbReference>